<dbReference type="PROSITE" id="PS51186">
    <property type="entry name" value="GNAT"/>
    <property type="match status" value="1"/>
</dbReference>
<dbReference type="InterPro" id="IPR000182">
    <property type="entry name" value="GNAT_dom"/>
</dbReference>
<keyword evidence="2" id="KW-0808">Transferase</keyword>
<organism evidence="2 3">
    <name type="scientific">Paenibacillus thiaminolyticus</name>
    <name type="common">Bacillus thiaminolyticus</name>
    <dbReference type="NCBI Taxonomy" id="49283"/>
    <lineage>
        <taxon>Bacteria</taxon>
        <taxon>Bacillati</taxon>
        <taxon>Bacillota</taxon>
        <taxon>Bacilli</taxon>
        <taxon>Bacillales</taxon>
        <taxon>Paenibacillaceae</taxon>
        <taxon>Paenibacillus</taxon>
    </lineage>
</organism>
<proteinExistence type="predicted"/>
<comment type="caution">
    <text evidence="2">The sequence shown here is derived from an EMBL/GenBank/DDBJ whole genome shotgun (WGS) entry which is preliminary data.</text>
</comment>
<dbReference type="Proteomes" id="UP000266177">
    <property type="component" value="Unassembled WGS sequence"/>
</dbReference>
<evidence type="ECO:0000313" key="3">
    <source>
        <dbReference type="Proteomes" id="UP000266177"/>
    </source>
</evidence>
<evidence type="ECO:0000313" key="2">
    <source>
        <dbReference type="EMBL" id="RJG18975.1"/>
    </source>
</evidence>
<dbReference type="InterPro" id="IPR016181">
    <property type="entry name" value="Acyl_CoA_acyltransferase"/>
</dbReference>
<dbReference type="EMBL" id="QYZD01000041">
    <property type="protein sequence ID" value="RJG18975.1"/>
    <property type="molecule type" value="Genomic_DNA"/>
</dbReference>
<protein>
    <submittedName>
        <fullName evidence="2">GNAT family N-acetyltransferase</fullName>
    </submittedName>
</protein>
<dbReference type="AlphaFoldDB" id="A0A3A3GS97"/>
<name>A0A3A3GS97_PANTH</name>
<dbReference type="Gene3D" id="3.40.630.30">
    <property type="match status" value="1"/>
</dbReference>
<evidence type="ECO:0000259" key="1">
    <source>
        <dbReference type="PROSITE" id="PS51186"/>
    </source>
</evidence>
<sequence>MKAFRITEERVQDDIYVSQAETADTEAIMSLLHRTAAWLHSKGSTQWNELLQGVDVHGMADSIAKGDVFVFKRGSDPAAVIILLQQPSAWDRELWSSLGDKGEAGHGESIYLHRLAIDRAFAGSQLGHAVLHWVETGIRFPGKRRLRLDCRADVPALNAFYRAAGYTFQGEISKGYLLFEKELPRNNIQNTR</sequence>
<reference evidence="2 3" key="1">
    <citation type="submission" date="2018-09" db="EMBL/GenBank/DDBJ databases">
        <title>Paenibacillus SK2017-BO5.</title>
        <authorList>
            <person name="Piskunova J.V."/>
            <person name="Dubiley S.A."/>
            <person name="Severinov K.V."/>
        </authorList>
    </citation>
    <scope>NUCLEOTIDE SEQUENCE [LARGE SCALE GENOMIC DNA]</scope>
    <source>
        <strain evidence="2 3">BO5</strain>
    </source>
</reference>
<dbReference type="RefSeq" id="WP_119796309.1">
    <property type="nucleotide sequence ID" value="NZ_QYZD01000041.1"/>
</dbReference>
<dbReference type="Pfam" id="PF00583">
    <property type="entry name" value="Acetyltransf_1"/>
    <property type="match status" value="1"/>
</dbReference>
<feature type="domain" description="N-acetyltransferase" evidence="1">
    <location>
        <begin position="15"/>
        <end position="184"/>
    </location>
</feature>
<dbReference type="GO" id="GO:0016747">
    <property type="term" value="F:acyltransferase activity, transferring groups other than amino-acyl groups"/>
    <property type="evidence" value="ECO:0007669"/>
    <property type="project" value="InterPro"/>
</dbReference>
<dbReference type="SUPFAM" id="SSF55729">
    <property type="entry name" value="Acyl-CoA N-acyltransferases (Nat)"/>
    <property type="match status" value="1"/>
</dbReference>
<gene>
    <name evidence="2" type="ORF">DQX05_26535</name>
</gene>
<dbReference type="OrthoDB" id="6382410at2"/>
<accession>A0A3A3GS97</accession>